<dbReference type="HOGENOM" id="CLU_067338_1_0_9"/>
<reference evidence="2 3" key="1">
    <citation type="journal article" date="2007" name="Proc. Natl. Acad. Sci. U.S.A.">
        <title>Genome and proteome of long-chain alkane degrading Geobacillus thermodenitrificans NG80-2 isolated from a deep-subsurface oil reservoir.</title>
        <authorList>
            <person name="Feng L."/>
            <person name="Wang W."/>
            <person name="Cheng J."/>
            <person name="Ren Y."/>
            <person name="Zhao G."/>
            <person name="Gao C."/>
            <person name="Tang Y."/>
            <person name="Liu X."/>
            <person name="Han W."/>
            <person name="Peng X."/>
            <person name="Liu R."/>
            <person name="Wang L."/>
        </authorList>
    </citation>
    <scope>NUCLEOTIDE SEQUENCE [LARGE SCALE GENOMIC DNA]</scope>
    <source>
        <strain evidence="2 3">NG80-2</strain>
    </source>
</reference>
<dbReference type="Pfam" id="PF09560">
    <property type="entry name" value="Spore_YunB"/>
    <property type="match status" value="1"/>
</dbReference>
<dbReference type="EMBL" id="CP000557">
    <property type="protein sequence ID" value="ABO68276.1"/>
    <property type="molecule type" value="Genomic_DNA"/>
</dbReference>
<dbReference type="Proteomes" id="UP000001578">
    <property type="component" value="Chromosome"/>
</dbReference>
<dbReference type="InterPro" id="IPR014197">
    <property type="entry name" value="Sporulation_prot_YunB"/>
</dbReference>
<dbReference type="NCBIfam" id="TIGR02832">
    <property type="entry name" value="spo_yunB"/>
    <property type="match status" value="1"/>
</dbReference>
<keyword evidence="1" id="KW-0812">Transmembrane</keyword>
<evidence type="ECO:0000313" key="3">
    <source>
        <dbReference type="Proteomes" id="UP000001578"/>
    </source>
</evidence>
<name>A4ISH2_GEOTN</name>
<keyword evidence="1" id="KW-1133">Transmembrane helix</keyword>
<dbReference type="AlphaFoldDB" id="A4ISH2"/>
<dbReference type="PIRSF" id="PIRSF021383">
    <property type="entry name" value="YunB"/>
    <property type="match status" value="1"/>
</dbReference>
<sequence length="267" mass="29862">MKKSLLTSIHIACKGGISILARPRLLRKGPLPFRYVLLLTFVFFMFSTAASLWIVNKGIKPVLMKIAETETKRIANLVINNALEQQFSKENPEFQQIVTLQQDRNGKIVSVDFNTEVINRILEETDDHVMKSLKAATEGRIERMVLPEVEAVQGDSRGIIYYIPLGQVTNNALLANLGPRIPVQFQIVGNVDSEVKKQIHAYDINNFFIEVDIHVAVDIQVIIPFASKVSTVTTDLPLVMRFIPGEVPQFYNKGGGPVGPSLQLPKR</sequence>
<gene>
    <name evidence="2" type="ordered locus">GTNG_2931</name>
</gene>
<evidence type="ECO:0000313" key="2">
    <source>
        <dbReference type="EMBL" id="ABO68276.1"/>
    </source>
</evidence>
<dbReference type="KEGG" id="gtn:GTNG_2931"/>
<protein>
    <submittedName>
        <fullName evidence="2">Hypothetical membrane associated protein</fullName>
    </submittedName>
</protein>
<keyword evidence="1" id="KW-0472">Membrane</keyword>
<feature type="transmembrane region" description="Helical" evidence="1">
    <location>
        <begin position="33"/>
        <end position="55"/>
    </location>
</feature>
<organism evidence="2 3">
    <name type="scientific">Geobacillus thermodenitrificans (strain NG80-2)</name>
    <dbReference type="NCBI Taxonomy" id="420246"/>
    <lineage>
        <taxon>Bacteria</taxon>
        <taxon>Bacillati</taxon>
        <taxon>Bacillota</taxon>
        <taxon>Bacilli</taxon>
        <taxon>Bacillales</taxon>
        <taxon>Anoxybacillaceae</taxon>
        <taxon>Geobacillus</taxon>
    </lineage>
</organism>
<dbReference type="eggNOG" id="ENOG5031XUS">
    <property type="taxonomic scope" value="Bacteria"/>
</dbReference>
<accession>A4ISH2</accession>
<proteinExistence type="predicted"/>
<evidence type="ECO:0000256" key="1">
    <source>
        <dbReference type="SAM" id="Phobius"/>
    </source>
</evidence>